<evidence type="ECO:0000256" key="9">
    <source>
        <dbReference type="SAM" id="Phobius"/>
    </source>
</evidence>
<comment type="caution">
    <text evidence="11">The sequence shown here is derived from an EMBL/GenBank/DDBJ whole genome shotgun (WGS) entry which is preliminary data.</text>
</comment>
<dbReference type="InterPro" id="IPR022813">
    <property type="entry name" value="SecD/SecF_arch_bac"/>
</dbReference>
<evidence type="ECO:0000256" key="3">
    <source>
        <dbReference type="ARBA" id="ARBA00022475"/>
    </source>
</evidence>
<evidence type="ECO:0000256" key="4">
    <source>
        <dbReference type="ARBA" id="ARBA00022692"/>
    </source>
</evidence>
<feature type="transmembrane region" description="Helical" evidence="9">
    <location>
        <begin position="133"/>
        <end position="149"/>
    </location>
</feature>
<proteinExistence type="predicted"/>
<dbReference type="GO" id="GO:0015031">
    <property type="term" value="P:protein transport"/>
    <property type="evidence" value="ECO:0007669"/>
    <property type="project" value="UniProtKB-KW"/>
</dbReference>
<dbReference type="SUPFAM" id="SSF82866">
    <property type="entry name" value="Multidrug efflux transporter AcrB transmembrane domain"/>
    <property type="match status" value="1"/>
</dbReference>
<keyword evidence="6 9" id="KW-1133">Transmembrane helix</keyword>
<keyword evidence="7" id="KW-0811">Translocation</keyword>
<reference evidence="11 12" key="1">
    <citation type="journal article" date="2016" name="Sci. Rep.">
        <title>Metabolic traits of an uncultured archaeal lineage -MSBL1- from brine pools of the Red Sea.</title>
        <authorList>
            <person name="Mwirichia R."/>
            <person name="Alam I."/>
            <person name="Rashid M."/>
            <person name="Vinu M."/>
            <person name="Ba-Alawi W."/>
            <person name="Anthony Kamau A."/>
            <person name="Kamanda Ngugi D."/>
            <person name="Goker M."/>
            <person name="Klenk H.P."/>
            <person name="Bajic V."/>
            <person name="Stingl U."/>
        </authorList>
    </citation>
    <scope>NUCLEOTIDE SEQUENCE [LARGE SCALE GENOMIC DNA]</scope>
    <source>
        <strain evidence="11">SCGC-AAA261D19</strain>
    </source>
</reference>
<evidence type="ECO:0000313" key="11">
    <source>
        <dbReference type="EMBL" id="KXB01666.1"/>
    </source>
</evidence>
<keyword evidence="12" id="KW-1185">Reference proteome</keyword>
<feature type="domain" description="Protein export membrane protein SecD/SecF C-terminal" evidence="10">
    <location>
        <begin position="100"/>
        <end position="279"/>
    </location>
</feature>
<name>A0A133V5I9_9EURY</name>
<evidence type="ECO:0000256" key="6">
    <source>
        <dbReference type="ARBA" id="ARBA00022989"/>
    </source>
</evidence>
<keyword evidence="4 9" id="KW-0812">Transmembrane</keyword>
<gene>
    <name evidence="11" type="ORF">AKJ43_03195</name>
</gene>
<keyword evidence="8 9" id="KW-0472">Membrane</keyword>
<evidence type="ECO:0000256" key="2">
    <source>
        <dbReference type="ARBA" id="ARBA00022448"/>
    </source>
</evidence>
<dbReference type="Gene3D" id="1.20.1640.10">
    <property type="entry name" value="Multidrug efflux transporter AcrB transmembrane domain"/>
    <property type="match status" value="1"/>
</dbReference>
<dbReference type="Pfam" id="PF02355">
    <property type="entry name" value="SecD_SecF_C"/>
    <property type="match status" value="1"/>
</dbReference>
<dbReference type="EMBL" id="LHXX01000043">
    <property type="protein sequence ID" value="KXB01666.1"/>
    <property type="molecule type" value="Genomic_DNA"/>
</dbReference>
<organism evidence="11 12">
    <name type="scientific">candidate division MSBL1 archaeon SCGC-AAA261D19</name>
    <dbReference type="NCBI Taxonomy" id="1698273"/>
    <lineage>
        <taxon>Archaea</taxon>
        <taxon>Methanobacteriati</taxon>
        <taxon>Methanobacteriota</taxon>
        <taxon>candidate division MSBL1</taxon>
    </lineage>
</organism>
<protein>
    <recommendedName>
        <fullName evidence="10">Protein export membrane protein SecD/SecF C-terminal domain-containing protein</fullName>
    </recommendedName>
</protein>
<keyword evidence="5" id="KW-0653">Protein transport</keyword>
<dbReference type="GO" id="GO:0005886">
    <property type="term" value="C:plasma membrane"/>
    <property type="evidence" value="ECO:0007669"/>
    <property type="project" value="UniProtKB-SubCell"/>
</dbReference>
<keyword evidence="3" id="KW-1003">Cell membrane</keyword>
<evidence type="ECO:0000259" key="10">
    <source>
        <dbReference type="Pfam" id="PF02355"/>
    </source>
</evidence>
<sequence length="289" mass="30567">MDIAWPIKNLKHKQLIAIPLIAAAIFASAVVLLDIPLTMDFSGGTHISVAKIDNMPSQDKIADIQAALKGSLGGEVEVHQTSSGLDIETSIPDVQENQIKNILNQFGIDGEYSTPKNMGSIITQLYKTQARNAAIGAVVAMAIILFIALRHFATVGGILLVIGLDLLGIFGGMSILGIPLGLASMAGILLLLGYGVNTNILLCTHVLRRVGGTPRERAADAMNTGITMSTTTAVAMLALNVISTAPELEQLSAVLVIGILVDMMNTWLLNSSLVTRYAEKSGGKYHGRI</sequence>
<evidence type="ECO:0000256" key="7">
    <source>
        <dbReference type="ARBA" id="ARBA00023010"/>
    </source>
</evidence>
<dbReference type="AlphaFoldDB" id="A0A133V5I9"/>
<evidence type="ECO:0000313" key="12">
    <source>
        <dbReference type="Proteomes" id="UP000070400"/>
    </source>
</evidence>
<comment type="subcellular location">
    <subcellularLocation>
        <location evidence="1">Cell membrane</location>
        <topology evidence="1">Multi-pass membrane protein</topology>
    </subcellularLocation>
</comment>
<feature type="transmembrane region" description="Helical" evidence="9">
    <location>
        <begin position="225"/>
        <end position="245"/>
    </location>
</feature>
<evidence type="ECO:0000256" key="1">
    <source>
        <dbReference type="ARBA" id="ARBA00004651"/>
    </source>
</evidence>
<dbReference type="PANTHER" id="PTHR30081">
    <property type="entry name" value="PROTEIN-EXPORT MEMBRANE PROTEIN SEC"/>
    <property type="match status" value="1"/>
</dbReference>
<evidence type="ECO:0000256" key="5">
    <source>
        <dbReference type="ARBA" id="ARBA00022927"/>
    </source>
</evidence>
<evidence type="ECO:0000256" key="8">
    <source>
        <dbReference type="ARBA" id="ARBA00023136"/>
    </source>
</evidence>
<feature type="transmembrane region" description="Helical" evidence="9">
    <location>
        <begin position="15"/>
        <end position="33"/>
    </location>
</feature>
<dbReference type="InterPro" id="IPR048634">
    <property type="entry name" value="SecD_SecF_C"/>
</dbReference>
<accession>A0A133V5I9</accession>
<dbReference type="Proteomes" id="UP000070400">
    <property type="component" value="Unassembled WGS sequence"/>
</dbReference>
<feature type="transmembrane region" description="Helical" evidence="9">
    <location>
        <begin position="251"/>
        <end position="270"/>
    </location>
</feature>
<keyword evidence="2" id="KW-0813">Transport</keyword>
<dbReference type="PANTHER" id="PTHR30081:SF8">
    <property type="entry name" value="PROTEIN TRANSLOCASE SUBUNIT SECF"/>
    <property type="match status" value="1"/>
</dbReference>